<dbReference type="GO" id="GO:0005737">
    <property type="term" value="C:cytoplasm"/>
    <property type="evidence" value="ECO:0007669"/>
    <property type="project" value="TreeGrafter"/>
</dbReference>
<keyword evidence="2 4" id="KW-0853">WD repeat</keyword>
<feature type="repeat" description="WD" evidence="4">
    <location>
        <begin position="776"/>
        <end position="815"/>
    </location>
</feature>
<evidence type="ECO:0000256" key="5">
    <source>
        <dbReference type="SAM" id="MobiDB-lite"/>
    </source>
</evidence>
<keyword evidence="3" id="KW-0677">Repeat</keyword>
<proteinExistence type="inferred from homology"/>
<evidence type="ECO:0000313" key="8">
    <source>
        <dbReference type="Proteomes" id="UP000192927"/>
    </source>
</evidence>
<dbReference type="InterPro" id="IPR015943">
    <property type="entry name" value="WD40/YVTN_repeat-like_dom_sf"/>
</dbReference>
<feature type="region of interest" description="Disordered" evidence="5">
    <location>
        <begin position="297"/>
        <end position="337"/>
    </location>
</feature>
<dbReference type="SUPFAM" id="SSF81383">
    <property type="entry name" value="F-box domain"/>
    <property type="match status" value="1"/>
</dbReference>
<feature type="repeat" description="WD" evidence="4">
    <location>
        <begin position="974"/>
        <end position="1004"/>
    </location>
</feature>
<dbReference type="PANTHER" id="PTHR19849:SF1">
    <property type="entry name" value="F-BOX_WD REPEAT-CONTAINING PROTEIN 7"/>
    <property type="match status" value="1"/>
</dbReference>
<feature type="compositionally biased region" description="Basic residues" evidence="5">
    <location>
        <begin position="636"/>
        <end position="655"/>
    </location>
</feature>
<feature type="domain" description="F-box" evidence="6">
    <location>
        <begin position="519"/>
        <end position="566"/>
    </location>
</feature>
<evidence type="ECO:0000256" key="1">
    <source>
        <dbReference type="ARBA" id="ARBA00007968"/>
    </source>
</evidence>
<name>A0A1W5CRD2_9LECA</name>
<protein>
    <submittedName>
        <fullName evidence="7">WD40/YVTN repeat-like-containing domain</fullName>
    </submittedName>
</protein>
<dbReference type="GO" id="GO:0010992">
    <property type="term" value="P:ubiquitin recycling"/>
    <property type="evidence" value="ECO:0007669"/>
    <property type="project" value="TreeGrafter"/>
</dbReference>
<accession>A0A1W5CRD2</accession>
<feature type="compositionally biased region" description="Polar residues" evidence="5">
    <location>
        <begin position="243"/>
        <end position="256"/>
    </location>
</feature>
<dbReference type="InterPro" id="IPR020472">
    <property type="entry name" value="WD40_PAC1"/>
</dbReference>
<dbReference type="InterPro" id="IPR036322">
    <property type="entry name" value="WD40_repeat_dom_sf"/>
</dbReference>
<dbReference type="PROSITE" id="PS00678">
    <property type="entry name" value="WD_REPEATS_1"/>
    <property type="match status" value="1"/>
</dbReference>
<feature type="region of interest" description="Disordered" evidence="5">
    <location>
        <begin position="625"/>
        <end position="669"/>
    </location>
</feature>
<dbReference type="SMART" id="SM00320">
    <property type="entry name" value="WD40"/>
    <property type="match status" value="7"/>
</dbReference>
<comment type="similarity">
    <text evidence="1">Belongs to the WD repeat MET30/SCONB/SCON-2 family.</text>
</comment>
<dbReference type="GO" id="GO:0005634">
    <property type="term" value="C:nucleus"/>
    <property type="evidence" value="ECO:0007669"/>
    <property type="project" value="TreeGrafter"/>
</dbReference>
<dbReference type="InterPro" id="IPR001680">
    <property type="entry name" value="WD40_rpt"/>
</dbReference>
<reference evidence="8" key="1">
    <citation type="submission" date="2017-03" db="EMBL/GenBank/DDBJ databases">
        <authorList>
            <person name="Sharma R."/>
            <person name="Thines M."/>
        </authorList>
    </citation>
    <scope>NUCLEOTIDE SEQUENCE [LARGE SCALE GENOMIC DNA]</scope>
</reference>
<evidence type="ECO:0000256" key="4">
    <source>
        <dbReference type="PROSITE-ProRule" id="PRU00221"/>
    </source>
</evidence>
<evidence type="ECO:0000256" key="2">
    <source>
        <dbReference type="ARBA" id="ARBA00022574"/>
    </source>
</evidence>
<keyword evidence="8" id="KW-1185">Reference proteome</keyword>
<dbReference type="PRINTS" id="PR00320">
    <property type="entry name" value="GPROTEINBRPT"/>
</dbReference>
<dbReference type="Pfam" id="PF12937">
    <property type="entry name" value="F-box-like"/>
    <property type="match status" value="1"/>
</dbReference>
<dbReference type="InterPro" id="IPR036047">
    <property type="entry name" value="F-box-like_dom_sf"/>
</dbReference>
<dbReference type="Proteomes" id="UP000192927">
    <property type="component" value="Unassembled WGS sequence"/>
</dbReference>
<dbReference type="Gene3D" id="1.20.1280.50">
    <property type="match status" value="1"/>
</dbReference>
<dbReference type="InterPro" id="IPR019775">
    <property type="entry name" value="WD40_repeat_CS"/>
</dbReference>
<feature type="repeat" description="WD" evidence="4">
    <location>
        <begin position="932"/>
        <end position="973"/>
    </location>
</feature>
<dbReference type="Gene3D" id="2.130.10.10">
    <property type="entry name" value="YVTN repeat-like/Quinoprotein amine dehydrogenase"/>
    <property type="match status" value="1"/>
</dbReference>
<feature type="compositionally biased region" description="Polar residues" evidence="5">
    <location>
        <begin position="34"/>
        <end position="52"/>
    </location>
</feature>
<dbReference type="AlphaFoldDB" id="A0A1W5CRD2"/>
<evidence type="ECO:0000313" key="7">
    <source>
        <dbReference type="EMBL" id="SLM33352.1"/>
    </source>
</evidence>
<dbReference type="SMART" id="SM00256">
    <property type="entry name" value="FBOX"/>
    <property type="match status" value="1"/>
</dbReference>
<dbReference type="PROSITE" id="PS50181">
    <property type="entry name" value="FBOX"/>
    <property type="match status" value="1"/>
</dbReference>
<dbReference type="PROSITE" id="PS50082">
    <property type="entry name" value="WD_REPEATS_2"/>
    <property type="match status" value="5"/>
</dbReference>
<dbReference type="GO" id="GO:0043161">
    <property type="term" value="P:proteasome-mediated ubiquitin-dependent protein catabolic process"/>
    <property type="evidence" value="ECO:0007669"/>
    <property type="project" value="TreeGrafter"/>
</dbReference>
<feature type="repeat" description="WD" evidence="4">
    <location>
        <begin position="892"/>
        <end position="931"/>
    </location>
</feature>
<feature type="repeat" description="WD" evidence="4">
    <location>
        <begin position="1014"/>
        <end position="1052"/>
    </location>
</feature>
<dbReference type="CDD" id="cd00200">
    <property type="entry name" value="WD40"/>
    <property type="match status" value="1"/>
</dbReference>
<dbReference type="PANTHER" id="PTHR19849">
    <property type="entry name" value="PHOSPHOLIPASE A-2-ACTIVATING PROTEIN"/>
    <property type="match status" value="1"/>
</dbReference>
<dbReference type="CDD" id="cd22147">
    <property type="entry name" value="F-box_SpPof1-like"/>
    <property type="match status" value="1"/>
</dbReference>
<dbReference type="InterPro" id="IPR001810">
    <property type="entry name" value="F-box_dom"/>
</dbReference>
<evidence type="ECO:0000259" key="6">
    <source>
        <dbReference type="PROSITE" id="PS50181"/>
    </source>
</evidence>
<feature type="region of interest" description="Disordered" evidence="5">
    <location>
        <begin position="1"/>
        <end position="52"/>
    </location>
</feature>
<dbReference type="PROSITE" id="PS50294">
    <property type="entry name" value="WD_REPEATS_REGION"/>
    <property type="match status" value="4"/>
</dbReference>
<dbReference type="GO" id="GO:0043130">
    <property type="term" value="F:ubiquitin binding"/>
    <property type="evidence" value="ECO:0007669"/>
    <property type="project" value="TreeGrafter"/>
</dbReference>
<feature type="region of interest" description="Disordered" evidence="5">
    <location>
        <begin position="218"/>
        <end position="284"/>
    </location>
</feature>
<feature type="compositionally biased region" description="Basic and acidic residues" evidence="5">
    <location>
        <begin position="625"/>
        <end position="635"/>
    </location>
</feature>
<dbReference type="SUPFAM" id="SSF50978">
    <property type="entry name" value="WD40 repeat-like"/>
    <property type="match status" value="1"/>
</dbReference>
<evidence type="ECO:0000256" key="3">
    <source>
        <dbReference type="ARBA" id="ARBA00022737"/>
    </source>
</evidence>
<sequence>MDPPLRSPRAAPTHLSRVEVTPPTSFTAPKGTPVPSSFGTRHDQSSVTEATDQQTLLPSSHDILGQFSFAPATQTTVVTTTTTTTTSFPPLLMKGPHHLEELDPKLYPLASSPTPSSIKKLCFDIGGRPAFFHEANNALEAFQEFKQQQTALHHSDGVLRSVARSSSDHETPKLQGRGVPDPRHYSQVETASLRPTSRKRPASPVSIIEAVGLVGRQANNKKLRTTPGSTHPDLALPKHSHSQSRLQICQSSTPITPSRDDGDVDDEKSMRAPPHHPDSYPPVEHGLTIVRNERKMFGTVSPQPEGRNDAYSGLDRPDASVTRPDVPMVGPQGKLPIGRVSNATAATQPPVETGSVIDVVASEQPERPTRPRPTVLNTTATQDMSLPSPSLSPVTAAANLHNRRGYFEDSGLADVSASTSFEYPDGNFQDETGSDCSGGDHVRSPDTITSGLAARLATQADSTKRHVINPTMMDIPVMLDSFGAMPLEMKTYVMYQLLRRCPKSVLHFVADAVNPALKCDFLSLLPLELCVNIVGYLDLKSLCRAAQVSRKWRNIINSDEKAWKQLFDDDGYVLPEGELQRAIQEGWGWQHASGAGDWEVDLSHCMDAKPADECVDPLGVTDYGEALRGDNETPRKRSKRKATTKSKATSRKQQRRKELGCSNSLASDSGSWTKQITAAEGPYAAAKAALVAVPSPNSGIPSLKNLHLYKSIYRRHHLIRKSWMQDDVKPRHLAFRAHQRHVVTCLQFDADKILTGSDDMKINVYDTQTGALRSILTGHEGGVWALQYEGNTLVSGSTDRSVRVWDIERGVCTQVFQGHTSTVRCLQILMPTEIGRTPGGKPIMMPKQPLIITGSRDSNLRVWRLPQPDNDVVFQAGPSQDDTDCPYFVRVLTGHHHSVRAIAAHGDTLVSGSYDSTVRVWKISTGETVHQLRGHTQKVYSVVLDHERNRCISGSMDNVVKVWSLDTGSVLYNLEGHSSLVGLLDLQQNRLVSAAADSTLRIWDPEYGHCKSTLSAHTGAITCFQHDGQKVISGSDRTLKMWNVKSGQFVKDLLKDLSGVWQVKFDERRCVAAVQRNNYTYIEVLDFGASRDGVPEHRCGRRIVVNTEGVEVADPHENPLEMEANPVTE</sequence>
<organism evidence="7 8">
    <name type="scientific">Lasallia pustulata</name>
    <dbReference type="NCBI Taxonomy" id="136370"/>
    <lineage>
        <taxon>Eukaryota</taxon>
        <taxon>Fungi</taxon>
        <taxon>Dikarya</taxon>
        <taxon>Ascomycota</taxon>
        <taxon>Pezizomycotina</taxon>
        <taxon>Lecanoromycetes</taxon>
        <taxon>OSLEUM clade</taxon>
        <taxon>Umbilicariomycetidae</taxon>
        <taxon>Umbilicariales</taxon>
        <taxon>Umbilicariaceae</taxon>
        <taxon>Lasallia</taxon>
    </lineage>
</organism>
<feature type="compositionally biased region" description="Basic and acidic residues" evidence="5">
    <location>
        <begin position="267"/>
        <end position="278"/>
    </location>
</feature>
<feature type="region of interest" description="Disordered" evidence="5">
    <location>
        <begin position="160"/>
        <end position="204"/>
    </location>
</feature>
<dbReference type="EMBL" id="FWEW01000026">
    <property type="protein sequence ID" value="SLM33352.1"/>
    <property type="molecule type" value="Genomic_DNA"/>
</dbReference>
<dbReference type="Pfam" id="PF00400">
    <property type="entry name" value="WD40"/>
    <property type="match status" value="7"/>
</dbReference>